<reference evidence="2" key="1">
    <citation type="submission" date="2023-10" db="EMBL/GenBank/DDBJ databases">
        <authorList>
            <person name="Robby Concha-Eloko"/>
            <person name="Pilar Barberan- Martinez"/>
            <person name="Rafael Sanjuan"/>
            <person name="Pilar Domingo-Calap"/>
        </authorList>
    </citation>
    <scope>NUCLEOTIDE SEQUENCE</scope>
</reference>
<feature type="compositionally biased region" description="Polar residues" evidence="1">
    <location>
        <begin position="1"/>
        <end position="17"/>
    </location>
</feature>
<evidence type="ECO:0000313" key="3">
    <source>
        <dbReference type="Proteomes" id="UP001296237"/>
    </source>
</evidence>
<name>A0AAD2GS33_9CAUD</name>
<sequence>MEVDNNIQASAPETTVANPGGPQIPGLGGAPLNPPNNSGVVEQPVAAVPAAAAETPAQIPLDIEALKAALDKDKGGPEPAPAERELAATGNQAIDAGIAMLKQVSGLTDADMVRALGKAVEYQDLNLIDSTFIKERFGEHAGYAEMLAKAYLEDQLGQADKAVQEAYSIVGGKEQWEVAAQLFNSKAPEAMRAAAKALADSGKLTQAVQLVASYCQDTGLVATQNPLVRASGAVNTALSAADFRTEYTKLRQEAGNRSLESPKFSSRYNDLMQRREAGRRMGI</sequence>
<evidence type="ECO:0000313" key="2">
    <source>
        <dbReference type="EMBL" id="CAK1257662.1"/>
    </source>
</evidence>
<protein>
    <submittedName>
        <fullName evidence="2">Head scaffolding protein</fullName>
    </submittedName>
</protein>
<dbReference type="EMBL" id="OY757088">
    <property type="protein sequence ID" value="CAK1257662.1"/>
    <property type="molecule type" value="Genomic_DNA"/>
</dbReference>
<evidence type="ECO:0000256" key="1">
    <source>
        <dbReference type="SAM" id="MobiDB-lite"/>
    </source>
</evidence>
<gene>
    <name evidence="2" type="ORF">K72PH164C2_LOCUS47</name>
</gene>
<organism evidence="2 3">
    <name type="scientific">Klebsiella phage vB_Kpl_K72PH164C2</name>
    <dbReference type="NCBI Taxonomy" id="3071646"/>
    <lineage>
        <taxon>Viruses</taxon>
        <taxon>Duplodnaviria</taxon>
        <taxon>Heunggongvirae</taxon>
        <taxon>Uroviricota</taxon>
        <taxon>Caudoviricetes</taxon>
        <taxon>Autographivirales</taxon>
        <taxon>Autoscriptoviridae</taxon>
        <taxon>Slopekvirinae</taxon>
        <taxon>Drulisvirus</taxon>
        <taxon>Drulisvirus K72PH164C2</taxon>
    </lineage>
</organism>
<feature type="region of interest" description="Disordered" evidence="1">
    <location>
        <begin position="1"/>
        <end position="41"/>
    </location>
</feature>
<accession>A0AAD2GS33</accession>
<proteinExistence type="predicted"/>
<dbReference type="Proteomes" id="UP001296237">
    <property type="component" value="Chromosome"/>
</dbReference>
<keyword evidence="3" id="KW-1185">Reference proteome</keyword>